<dbReference type="PANTHER" id="PTHR28110">
    <property type="entry name" value="TRANSMEMBRANE PROTEIN"/>
    <property type="match status" value="1"/>
</dbReference>
<accession>A0A3N4IGV0</accession>
<reference evidence="1 2" key="1">
    <citation type="journal article" date="2018" name="Nat. Ecol. Evol.">
        <title>Pezizomycetes genomes reveal the molecular basis of ectomycorrhizal truffle lifestyle.</title>
        <authorList>
            <person name="Murat C."/>
            <person name="Payen T."/>
            <person name="Noel B."/>
            <person name="Kuo A."/>
            <person name="Morin E."/>
            <person name="Chen J."/>
            <person name="Kohler A."/>
            <person name="Krizsan K."/>
            <person name="Balestrini R."/>
            <person name="Da Silva C."/>
            <person name="Montanini B."/>
            <person name="Hainaut M."/>
            <person name="Levati E."/>
            <person name="Barry K.W."/>
            <person name="Belfiori B."/>
            <person name="Cichocki N."/>
            <person name="Clum A."/>
            <person name="Dockter R.B."/>
            <person name="Fauchery L."/>
            <person name="Guy J."/>
            <person name="Iotti M."/>
            <person name="Le Tacon F."/>
            <person name="Lindquist E.A."/>
            <person name="Lipzen A."/>
            <person name="Malagnac F."/>
            <person name="Mello A."/>
            <person name="Molinier V."/>
            <person name="Miyauchi S."/>
            <person name="Poulain J."/>
            <person name="Riccioni C."/>
            <person name="Rubini A."/>
            <person name="Sitrit Y."/>
            <person name="Splivallo R."/>
            <person name="Traeger S."/>
            <person name="Wang M."/>
            <person name="Zifcakova L."/>
            <person name="Wipf D."/>
            <person name="Zambonelli A."/>
            <person name="Paolocci F."/>
            <person name="Nowrousian M."/>
            <person name="Ottonello S."/>
            <person name="Baldrian P."/>
            <person name="Spatafora J.W."/>
            <person name="Henrissat B."/>
            <person name="Nagy L.G."/>
            <person name="Aury J.M."/>
            <person name="Wincker P."/>
            <person name="Grigoriev I.V."/>
            <person name="Bonfante P."/>
            <person name="Martin F.M."/>
        </authorList>
    </citation>
    <scope>NUCLEOTIDE SEQUENCE [LARGE SCALE GENOMIC DNA]</scope>
    <source>
        <strain evidence="1 2">RN42</strain>
    </source>
</reference>
<protein>
    <recommendedName>
        <fullName evidence="3">DUF218 domain-containing protein</fullName>
    </recommendedName>
</protein>
<dbReference type="AlphaFoldDB" id="A0A3N4IGV0"/>
<feature type="non-terminal residue" evidence="1">
    <location>
        <position position="235"/>
    </location>
</feature>
<evidence type="ECO:0000313" key="1">
    <source>
        <dbReference type="EMBL" id="RPA85375.1"/>
    </source>
</evidence>
<sequence length="235" mass="26605">HLIIVAAHSIPKQYPHPTTTDNSWHLEPHQLLHASPKTFESHVRAGLGTLQSTPPGTSILLFSGGETRPRAGPRTEGLGYYLVAEKLGIPADYKRWINTEIYSLDSLQNLLFSLCRFYELTGAYPEKITVVSYEFKRKRFLERHAKYAGLNPKQVRFIGVDPEDKAWTKVLQGFEDQTWEQFGEDSAGCTGDLGTKRRKRGFGRRGIGNLRSCPAIRELLMWCGDSEVYPGNLPW</sequence>
<organism evidence="1 2">
    <name type="scientific">Ascobolus immersus RN42</name>
    <dbReference type="NCBI Taxonomy" id="1160509"/>
    <lineage>
        <taxon>Eukaryota</taxon>
        <taxon>Fungi</taxon>
        <taxon>Dikarya</taxon>
        <taxon>Ascomycota</taxon>
        <taxon>Pezizomycotina</taxon>
        <taxon>Pezizomycetes</taxon>
        <taxon>Pezizales</taxon>
        <taxon>Ascobolaceae</taxon>
        <taxon>Ascobolus</taxon>
    </lineage>
</organism>
<dbReference type="Proteomes" id="UP000275078">
    <property type="component" value="Unassembled WGS sequence"/>
</dbReference>
<proteinExistence type="predicted"/>
<evidence type="ECO:0008006" key="3">
    <source>
        <dbReference type="Google" id="ProtNLM"/>
    </source>
</evidence>
<dbReference type="OrthoDB" id="4347at2759"/>
<evidence type="ECO:0000313" key="2">
    <source>
        <dbReference type="Proteomes" id="UP000275078"/>
    </source>
</evidence>
<dbReference type="EMBL" id="ML119654">
    <property type="protein sequence ID" value="RPA85375.1"/>
    <property type="molecule type" value="Genomic_DNA"/>
</dbReference>
<gene>
    <name evidence="1" type="ORF">BJ508DRAFT_193940</name>
</gene>
<keyword evidence="2" id="KW-1185">Reference proteome</keyword>
<dbReference type="PANTHER" id="PTHR28110:SF1">
    <property type="entry name" value="TRANSMEMBRANE PROTEIN"/>
    <property type="match status" value="1"/>
</dbReference>
<dbReference type="GO" id="GO:0005737">
    <property type="term" value="C:cytoplasm"/>
    <property type="evidence" value="ECO:0007669"/>
    <property type="project" value="TreeGrafter"/>
</dbReference>
<dbReference type="InterPro" id="IPR055323">
    <property type="entry name" value="C57A10.07/YOR238W"/>
</dbReference>
<name>A0A3N4IGV0_ASCIM</name>
<feature type="non-terminal residue" evidence="1">
    <location>
        <position position="1"/>
    </location>
</feature>